<organism evidence="1 2">
    <name type="scientific">Hyalomma asiaticum</name>
    <name type="common">Tick</name>
    <dbReference type="NCBI Taxonomy" id="266040"/>
    <lineage>
        <taxon>Eukaryota</taxon>
        <taxon>Metazoa</taxon>
        <taxon>Ecdysozoa</taxon>
        <taxon>Arthropoda</taxon>
        <taxon>Chelicerata</taxon>
        <taxon>Arachnida</taxon>
        <taxon>Acari</taxon>
        <taxon>Parasitiformes</taxon>
        <taxon>Ixodida</taxon>
        <taxon>Ixodoidea</taxon>
        <taxon>Ixodidae</taxon>
        <taxon>Hyalomminae</taxon>
        <taxon>Hyalomma</taxon>
    </lineage>
</organism>
<gene>
    <name evidence="1" type="ORF">HPB50_026526</name>
</gene>
<sequence>MKNQKASDLDDIPNEFLKSLRTNAREVLLNCFNDILTTRDVPEAWKETRIRLIHKAKGKSEKDINAYRPIAVLSNVLKLLNTILNRRLQNNCERNNILSESQNGFRPHRRTSDYIFTLTEAIEMKHKQKSQLYLAFLDLEKAYDSIPHAKLSKLWRKLEDVPLEDEFIELLKELYTDCTAVYELHGHKSEKVNLKAGLKQGCPFITNAI</sequence>
<dbReference type="Proteomes" id="UP000821845">
    <property type="component" value="Chromosome 5"/>
</dbReference>
<evidence type="ECO:0000313" key="2">
    <source>
        <dbReference type="Proteomes" id="UP000821845"/>
    </source>
</evidence>
<proteinExistence type="predicted"/>
<protein>
    <submittedName>
        <fullName evidence="1">Uncharacterized protein</fullName>
    </submittedName>
</protein>
<name>A0ACB7SC56_HYAAI</name>
<dbReference type="EMBL" id="CM023485">
    <property type="protein sequence ID" value="KAH6931662.1"/>
    <property type="molecule type" value="Genomic_DNA"/>
</dbReference>
<keyword evidence="2" id="KW-1185">Reference proteome</keyword>
<evidence type="ECO:0000313" key="1">
    <source>
        <dbReference type="EMBL" id="KAH6931662.1"/>
    </source>
</evidence>
<accession>A0ACB7SC56</accession>
<comment type="caution">
    <text evidence="1">The sequence shown here is derived from an EMBL/GenBank/DDBJ whole genome shotgun (WGS) entry which is preliminary data.</text>
</comment>
<reference evidence="1" key="1">
    <citation type="submission" date="2020-05" db="EMBL/GenBank/DDBJ databases">
        <title>Large-scale comparative analyses of tick genomes elucidate their genetic diversity and vector capacities.</title>
        <authorList>
            <person name="Jia N."/>
            <person name="Wang J."/>
            <person name="Shi W."/>
            <person name="Du L."/>
            <person name="Sun Y."/>
            <person name="Zhan W."/>
            <person name="Jiang J."/>
            <person name="Wang Q."/>
            <person name="Zhang B."/>
            <person name="Ji P."/>
            <person name="Sakyi L.B."/>
            <person name="Cui X."/>
            <person name="Yuan T."/>
            <person name="Jiang B."/>
            <person name="Yang W."/>
            <person name="Lam T.T.-Y."/>
            <person name="Chang Q."/>
            <person name="Ding S."/>
            <person name="Wang X."/>
            <person name="Zhu J."/>
            <person name="Ruan X."/>
            <person name="Zhao L."/>
            <person name="Wei J."/>
            <person name="Que T."/>
            <person name="Du C."/>
            <person name="Cheng J."/>
            <person name="Dai P."/>
            <person name="Han X."/>
            <person name="Huang E."/>
            <person name="Gao Y."/>
            <person name="Liu J."/>
            <person name="Shao H."/>
            <person name="Ye R."/>
            <person name="Li L."/>
            <person name="Wei W."/>
            <person name="Wang X."/>
            <person name="Wang C."/>
            <person name="Yang T."/>
            <person name="Huo Q."/>
            <person name="Li W."/>
            <person name="Guo W."/>
            <person name="Chen H."/>
            <person name="Zhou L."/>
            <person name="Ni X."/>
            <person name="Tian J."/>
            <person name="Zhou Y."/>
            <person name="Sheng Y."/>
            <person name="Liu T."/>
            <person name="Pan Y."/>
            <person name="Xia L."/>
            <person name="Li J."/>
            <person name="Zhao F."/>
            <person name="Cao W."/>
        </authorList>
    </citation>
    <scope>NUCLEOTIDE SEQUENCE</scope>
    <source>
        <strain evidence="1">Hyas-2018</strain>
    </source>
</reference>